<comment type="caution">
    <text evidence="10">The sequence shown here is derived from an EMBL/GenBank/DDBJ whole genome shotgun (WGS) entry which is preliminary data.</text>
</comment>
<protein>
    <submittedName>
        <fullName evidence="10">Ribonuclease H-like superfamily</fullName>
    </submittedName>
</protein>
<reference evidence="10 11" key="1">
    <citation type="submission" date="2020-12" db="EMBL/GenBank/DDBJ databases">
        <title>Concerted genomic and epigenomic changes stabilize Arabidopsis allopolyploids.</title>
        <authorList>
            <person name="Chen Z."/>
        </authorList>
    </citation>
    <scope>NUCLEOTIDE SEQUENCE [LARGE SCALE GENOMIC DNA]</scope>
    <source>
        <strain evidence="10">Allo738</strain>
        <tissue evidence="10">Leaf</tissue>
    </source>
</reference>
<dbReference type="InterPro" id="IPR053134">
    <property type="entry name" value="RNA-dir_DNA_polymerase"/>
</dbReference>
<evidence type="ECO:0000259" key="9">
    <source>
        <dbReference type="PROSITE" id="PS50878"/>
    </source>
</evidence>
<evidence type="ECO:0000256" key="1">
    <source>
        <dbReference type="ARBA" id="ARBA00022670"/>
    </source>
</evidence>
<organism evidence="10 11">
    <name type="scientific">Arabidopsis thaliana x Arabidopsis arenosa</name>
    <dbReference type="NCBI Taxonomy" id="1240361"/>
    <lineage>
        <taxon>Eukaryota</taxon>
        <taxon>Viridiplantae</taxon>
        <taxon>Streptophyta</taxon>
        <taxon>Embryophyta</taxon>
        <taxon>Tracheophyta</taxon>
        <taxon>Spermatophyta</taxon>
        <taxon>Magnoliopsida</taxon>
        <taxon>eudicotyledons</taxon>
        <taxon>Gunneridae</taxon>
        <taxon>Pentapetalae</taxon>
        <taxon>rosids</taxon>
        <taxon>malvids</taxon>
        <taxon>Brassicales</taxon>
        <taxon>Brassicaceae</taxon>
        <taxon>Camelineae</taxon>
        <taxon>Arabidopsis</taxon>
    </lineage>
</organism>
<dbReference type="PROSITE" id="PS50878">
    <property type="entry name" value="RT_POL"/>
    <property type="match status" value="1"/>
</dbReference>
<dbReference type="Proteomes" id="UP000694240">
    <property type="component" value="Unassembled WGS sequence"/>
</dbReference>
<keyword evidence="3" id="KW-0548">Nucleotidyltransferase</keyword>
<feature type="compositionally biased region" description="Polar residues" evidence="8">
    <location>
        <begin position="176"/>
        <end position="188"/>
    </location>
</feature>
<dbReference type="PANTHER" id="PTHR24559:SF444">
    <property type="entry name" value="REVERSE TRANSCRIPTASE DOMAIN-CONTAINING PROTEIN"/>
    <property type="match status" value="1"/>
</dbReference>
<feature type="compositionally biased region" description="Basic and acidic residues" evidence="8">
    <location>
        <begin position="154"/>
        <end position="166"/>
    </location>
</feature>
<keyword evidence="4" id="KW-0540">Nuclease</keyword>
<dbReference type="Pfam" id="PF00078">
    <property type="entry name" value="RVT_1"/>
    <property type="match status" value="1"/>
</dbReference>
<keyword evidence="7" id="KW-0695">RNA-directed DNA polymerase</keyword>
<dbReference type="InterPro" id="IPR000477">
    <property type="entry name" value="RT_dom"/>
</dbReference>
<feature type="domain" description="Reverse transcriptase" evidence="9">
    <location>
        <begin position="350"/>
        <end position="549"/>
    </location>
</feature>
<name>A0A8T1XGA8_9BRAS</name>
<dbReference type="GO" id="GO:0008233">
    <property type="term" value="F:peptidase activity"/>
    <property type="evidence" value="ECO:0007669"/>
    <property type="project" value="UniProtKB-KW"/>
</dbReference>
<evidence type="ECO:0000313" key="10">
    <source>
        <dbReference type="EMBL" id="KAG7528468.1"/>
    </source>
</evidence>
<dbReference type="GO" id="GO:0003964">
    <property type="term" value="F:RNA-directed DNA polymerase activity"/>
    <property type="evidence" value="ECO:0007669"/>
    <property type="project" value="UniProtKB-KW"/>
</dbReference>
<dbReference type="CDD" id="cd01647">
    <property type="entry name" value="RT_LTR"/>
    <property type="match status" value="1"/>
</dbReference>
<evidence type="ECO:0000256" key="7">
    <source>
        <dbReference type="ARBA" id="ARBA00022918"/>
    </source>
</evidence>
<evidence type="ECO:0000256" key="3">
    <source>
        <dbReference type="ARBA" id="ARBA00022695"/>
    </source>
</evidence>
<dbReference type="GO" id="GO:0006508">
    <property type="term" value="P:proteolysis"/>
    <property type="evidence" value="ECO:0007669"/>
    <property type="project" value="UniProtKB-KW"/>
</dbReference>
<evidence type="ECO:0000313" key="11">
    <source>
        <dbReference type="Proteomes" id="UP000694240"/>
    </source>
</evidence>
<evidence type="ECO:0000256" key="8">
    <source>
        <dbReference type="SAM" id="MobiDB-lite"/>
    </source>
</evidence>
<dbReference type="AlphaFoldDB" id="A0A8T1XGA8"/>
<keyword evidence="2" id="KW-0808">Transferase</keyword>
<evidence type="ECO:0000256" key="6">
    <source>
        <dbReference type="ARBA" id="ARBA00022801"/>
    </source>
</evidence>
<proteinExistence type="predicted"/>
<gene>
    <name evidence="10" type="ORF">ISN45_Un140g000020</name>
</gene>
<dbReference type="PANTHER" id="PTHR24559">
    <property type="entry name" value="TRANSPOSON TY3-I GAG-POL POLYPROTEIN"/>
    <property type="match status" value="1"/>
</dbReference>
<dbReference type="GO" id="GO:0004519">
    <property type="term" value="F:endonuclease activity"/>
    <property type="evidence" value="ECO:0007669"/>
    <property type="project" value="UniProtKB-KW"/>
</dbReference>
<accession>A0A8T1XGA8</accession>
<keyword evidence="11" id="KW-1185">Reference proteome</keyword>
<feature type="region of interest" description="Disordered" evidence="8">
    <location>
        <begin position="154"/>
        <end position="210"/>
    </location>
</feature>
<dbReference type="FunFam" id="3.10.10.10:FF:000007">
    <property type="entry name" value="Retrovirus-related Pol polyprotein from transposon 17.6-like Protein"/>
    <property type="match status" value="1"/>
</dbReference>
<keyword evidence="5" id="KW-0255">Endonuclease</keyword>
<dbReference type="EMBL" id="JAEFBK010000140">
    <property type="protein sequence ID" value="KAG7528468.1"/>
    <property type="molecule type" value="Genomic_DNA"/>
</dbReference>
<evidence type="ECO:0000256" key="5">
    <source>
        <dbReference type="ARBA" id="ARBA00022759"/>
    </source>
</evidence>
<evidence type="ECO:0000256" key="4">
    <source>
        <dbReference type="ARBA" id="ARBA00022722"/>
    </source>
</evidence>
<evidence type="ECO:0000256" key="2">
    <source>
        <dbReference type="ARBA" id="ARBA00022679"/>
    </source>
</evidence>
<sequence>MVKEDGSELYDDESYGGDEYERNMKVLLGGYKRLCKAKAEQEEKLVSMDSLLRSVVATLERMEICEGKLVEQPETGGFKSVTASLLRRIEMSVFDGSGPYEWFSKVERFFRVDALNKHPKRISNEKERAVGTLTLSGPNKRLLDEVETLLDAKHDSPRIHLRKDSNQRGSSGSGSTDGLDQRGSSGSGSIDRLDQRGSSGNGSTDRLDQRSSEGNRLFAIRQHGFVAAYVTKFEDLSAQVPGLDNSHLEKSFYNGLKQEMREVSKMKEPRGLPNQKAVVLRMECSSFCQMIGERNGKVAPPPRHYTRRAVVPHNQQRQVMLQGVAEQIAPPVAQGRQFLPTRQHHTAEELDAVRRLPPVRGQEHSITLLPGVTTITVRPYRYPHSTKEVIEKMVAEMLTTGIIPLKRATIPDKFLIPVIDQLLDELHGAVIFSKIDLRYGYHQILLKEEDIQKTAFRTLEGNYEFLVMPFGLTNAPATFQALMNNVFKLYLRRFVVVFFDDILVYSASLDEHVLHLRLVLQLLLDHQLYANMKKCLFGESLVEYLGHIISAEGKYVTECSVCQTHKYSTLSPGGLLQPLPIPLGVWEDISLDFIEGLPTSGGLNVILVVVDRLSKAAHFLGLKHPFKAIDVAHKFISELKYNTANHPQTDGQTKVFNWCLETYLLCFASSHPKKWQRFLSWAEFAYNISYHSAIQTTPFMMVSSKEPPTIVSFEIGLSSMKFFFDQNLSYADILLPHESQCGWLELWVQKQCGLSSELLKILEGLSPNVPLYKMNEGNEPCFFTTYFCWDPTKAIAQGNSFQKKAALLFGTHHVVEDKSNGGNQGPRQRAEALAALNSASTTYHVRKSGNQVQKFRPLMMH</sequence>
<keyword evidence="1" id="KW-0645">Protease</keyword>
<keyword evidence="6" id="KW-0378">Hydrolase</keyword>